<keyword evidence="1" id="KW-1133">Transmembrane helix</keyword>
<proteinExistence type="predicted"/>
<keyword evidence="1" id="KW-0472">Membrane</keyword>
<reference evidence="2 3" key="1">
    <citation type="submission" date="2017-08" db="EMBL/GenBank/DDBJ databases">
        <title>Infants hospitalized years apart are colonized by the same room-sourced microbial strains.</title>
        <authorList>
            <person name="Brooks B."/>
            <person name="Olm M.R."/>
            <person name="Firek B.A."/>
            <person name="Baker R."/>
            <person name="Thomas B.C."/>
            <person name="Morowitz M.J."/>
            <person name="Banfield J.F."/>
        </authorList>
    </citation>
    <scope>NUCLEOTIDE SEQUENCE [LARGE SCALE GENOMIC DNA]</scope>
    <source>
        <strain evidence="2">S2_003_000_R2_11</strain>
    </source>
</reference>
<feature type="transmembrane region" description="Helical" evidence="1">
    <location>
        <begin position="321"/>
        <end position="342"/>
    </location>
</feature>
<dbReference type="Proteomes" id="UP000248975">
    <property type="component" value="Unassembled WGS sequence"/>
</dbReference>
<dbReference type="EMBL" id="QFQS01000001">
    <property type="protein sequence ID" value="PZR00459.1"/>
    <property type="molecule type" value="Genomic_DNA"/>
</dbReference>
<sequence>MLRRLARGALTALLALSCLGLVLTGVQIVRDPLLRPVIERGKDEIAAAMDRAMRREATPEHLSAKLRQLLAEQSRNWIAIDAVQDVATERQLTLPADLTQEIAAARDQDEGLIAETHACLRCAWDIATCSVSDALICKAPLMLTPIDDIRGLAKGGADYMTGQEVDQLDVGLSVVGLGATGLILATGGSSATIKLGSGVAKLARGMKLLSPGVVAMGTRAVTRGLDWGALATVRSMDDLPRVIRSAEIRPLVTLTTDFGRVAGATDATTALHLLRYVDDAPEARRIANAAEALGPKTVGRMEVLGKGQFLRATLRLSNATLQLAAAVAGIVLALAGFAGHLGQTFAMRHLRRLARG</sequence>
<name>A0A2W5SBL6_CERSP</name>
<evidence type="ECO:0000313" key="3">
    <source>
        <dbReference type="Proteomes" id="UP000248975"/>
    </source>
</evidence>
<protein>
    <submittedName>
        <fullName evidence="2">Uncharacterized protein</fullName>
    </submittedName>
</protein>
<comment type="caution">
    <text evidence="2">The sequence shown here is derived from an EMBL/GenBank/DDBJ whole genome shotgun (WGS) entry which is preliminary data.</text>
</comment>
<dbReference type="PROSITE" id="PS51257">
    <property type="entry name" value="PROKAR_LIPOPROTEIN"/>
    <property type="match status" value="1"/>
</dbReference>
<organism evidence="2 3">
    <name type="scientific">Cereibacter sphaeroides</name>
    <name type="common">Rhodobacter sphaeroides</name>
    <dbReference type="NCBI Taxonomy" id="1063"/>
    <lineage>
        <taxon>Bacteria</taxon>
        <taxon>Pseudomonadati</taxon>
        <taxon>Pseudomonadota</taxon>
        <taxon>Alphaproteobacteria</taxon>
        <taxon>Rhodobacterales</taxon>
        <taxon>Paracoccaceae</taxon>
        <taxon>Cereibacter</taxon>
    </lineage>
</organism>
<gene>
    <name evidence="2" type="ORF">DI533_07775</name>
</gene>
<dbReference type="AlphaFoldDB" id="A0A2W5SBL6"/>
<accession>A0A2W5SBL6</accession>
<evidence type="ECO:0000313" key="2">
    <source>
        <dbReference type="EMBL" id="PZR00459.1"/>
    </source>
</evidence>
<evidence type="ECO:0000256" key="1">
    <source>
        <dbReference type="SAM" id="Phobius"/>
    </source>
</evidence>
<keyword evidence="1" id="KW-0812">Transmembrane</keyword>